<dbReference type="InterPro" id="IPR035919">
    <property type="entry name" value="EAL_sf"/>
</dbReference>
<dbReference type="SUPFAM" id="SSF141868">
    <property type="entry name" value="EAL domain-like"/>
    <property type="match status" value="1"/>
</dbReference>
<dbReference type="Pfam" id="PF00563">
    <property type="entry name" value="EAL"/>
    <property type="match status" value="1"/>
</dbReference>
<evidence type="ECO:0000313" key="2">
    <source>
        <dbReference type="EMBL" id="RBP82589.1"/>
    </source>
</evidence>
<comment type="caution">
    <text evidence="2">The sequence shown here is derived from an EMBL/GenBank/DDBJ whole genome shotgun (WGS) entry which is preliminary data.</text>
</comment>
<dbReference type="EMBL" id="QNSE01000008">
    <property type="protein sequence ID" value="RBP82589.1"/>
    <property type="molecule type" value="Genomic_DNA"/>
</dbReference>
<dbReference type="InterPro" id="IPR050706">
    <property type="entry name" value="Cyclic-di-GMP_PDE-like"/>
</dbReference>
<evidence type="ECO:0000313" key="3">
    <source>
        <dbReference type="Proteomes" id="UP000252792"/>
    </source>
</evidence>
<protein>
    <submittedName>
        <fullName evidence="2">EAL domain-containing protein (Putative c-di-GMP-specific phosphodiesterase class I)</fullName>
    </submittedName>
</protein>
<dbReference type="InterPro" id="IPR001633">
    <property type="entry name" value="EAL_dom"/>
</dbReference>
<sequence length="386" mass="44080">MKTDSLNTERDRLELQETNSLFIVLDSKGLIVSCNDKAKKALSDLSFEQGRSTYFPDVFFRLGTNSRAFHAHEFISIVGQTIELLFIPNHGTEQNVTVSVENVYVSCQQYYSLTIQETPLSFDADSIFQTRQMAGALRADLKNNLLELHYQPQINTVDSSLYGVEVLVRWTNQQLGQVAPDNFIALAEEYGFIAELDLWVLRHACQQLAEWRRSNIHIPVIAVNFSVLTFRYPNLKSLIQSILDENDLVVSDLMVEIIESKKIKPSDSFISTINELYSIGINISLDDFGTGYSNLKRLLKFPISQIKLDRTFVCSLPSHLSIELSTMVYSISKKIGAVAIAEGVETKEQLFYLKNIGYEIIQGYFYSPPLSKENLEYWIRCNNYHY</sequence>
<name>A0A366J8A6_9GAMM</name>
<dbReference type="SMART" id="SM00052">
    <property type="entry name" value="EAL"/>
    <property type="match status" value="1"/>
</dbReference>
<dbReference type="Proteomes" id="UP000252792">
    <property type="component" value="Unassembled WGS sequence"/>
</dbReference>
<dbReference type="PROSITE" id="PS50883">
    <property type="entry name" value="EAL"/>
    <property type="match status" value="1"/>
</dbReference>
<reference evidence="2 3" key="1">
    <citation type="submission" date="2018-06" db="EMBL/GenBank/DDBJ databases">
        <title>Genomic Encyclopedia of Type Strains, Phase III (KMG-III): the genomes of soil and plant-associated and newly described type strains.</title>
        <authorList>
            <person name="Whitman W."/>
        </authorList>
    </citation>
    <scope>NUCLEOTIDE SEQUENCE [LARGE SCALE GENOMIC DNA]</scope>
    <source>
        <strain evidence="2 3">CECT 7377</strain>
    </source>
</reference>
<dbReference type="GO" id="GO:0071111">
    <property type="term" value="F:cyclic-guanylate-specific phosphodiesterase activity"/>
    <property type="evidence" value="ECO:0007669"/>
    <property type="project" value="InterPro"/>
</dbReference>
<organism evidence="2 3">
    <name type="scientific">Marinomonas rhizomae</name>
    <dbReference type="NCBI Taxonomy" id="491948"/>
    <lineage>
        <taxon>Bacteria</taxon>
        <taxon>Pseudomonadati</taxon>
        <taxon>Pseudomonadota</taxon>
        <taxon>Gammaproteobacteria</taxon>
        <taxon>Oceanospirillales</taxon>
        <taxon>Oceanospirillaceae</taxon>
        <taxon>Marinomonas</taxon>
    </lineage>
</organism>
<keyword evidence="3" id="KW-1185">Reference proteome</keyword>
<dbReference type="RefSeq" id="WP_113917073.1">
    <property type="nucleotide sequence ID" value="NZ_QNSE01000008.1"/>
</dbReference>
<feature type="domain" description="EAL" evidence="1">
    <location>
        <begin position="130"/>
        <end position="383"/>
    </location>
</feature>
<accession>A0A366J8A6</accession>
<dbReference type="PANTHER" id="PTHR33121">
    <property type="entry name" value="CYCLIC DI-GMP PHOSPHODIESTERASE PDEF"/>
    <property type="match status" value="1"/>
</dbReference>
<proteinExistence type="predicted"/>
<dbReference type="OrthoDB" id="9812358at2"/>
<dbReference type="PANTHER" id="PTHR33121:SF71">
    <property type="entry name" value="OXYGEN SENSOR PROTEIN DOSP"/>
    <property type="match status" value="1"/>
</dbReference>
<dbReference type="CDD" id="cd01948">
    <property type="entry name" value="EAL"/>
    <property type="match status" value="1"/>
</dbReference>
<dbReference type="Gene3D" id="3.20.20.450">
    <property type="entry name" value="EAL domain"/>
    <property type="match status" value="1"/>
</dbReference>
<gene>
    <name evidence="2" type="ORF">DFP80_108236</name>
</gene>
<evidence type="ECO:0000259" key="1">
    <source>
        <dbReference type="PROSITE" id="PS50883"/>
    </source>
</evidence>
<dbReference type="AlphaFoldDB" id="A0A366J8A6"/>